<keyword evidence="2" id="KW-1133">Transmembrane helix</keyword>
<feature type="transmembrane region" description="Helical" evidence="2">
    <location>
        <begin position="50"/>
        <end position="74"/>
    </location>
</feature>
<evidence type="ECO:0000256" key="2">
    <source>
        <dbReference type="SAM" id="Phobius"/>
    </source>
</evidence>
<proteinExistence type="predicted"/>
<feature type="transmembrane region" description="Helical" evidence="2">
    <location>
        <begin position="252"/>
        <end position="275"/>
    </location>
</feature>
<feature type="transmembrane region" description="Helical" evidence="2">
    <location>
        <begin position="330"/>
        <end position="353"/>
    </location>
</feature>
<evidence type="ECO:0008006" key="5">
    <source>
        <dbReference type="Google" id="ProtNLM"/>
    </source>
</evidence>
<dbReference type="RefSeq" id="WP_143986764.1">
    <property type="nucleotide sequence ID" value="NZ_CP041692.1"/>
</dbReference>
<keyword evidence="2" id="KW-0812">Transmembrane</keyword>
<feature type="region of interest" description="Disordered" evidence="1">
    <location>
        <begin position="21"/>
        <end position="45"/>
    </location>
</feature>
<dbReference type="OrthoDB" id="4350291at2"/>
<evidence type="ECO:0000313" key="4">
    <source>
        <dbReference type="Proteomes" id="UP000319263"/>
    </source>
</evidence>
<dbReference type="AlphaFoldDB" id="A0A516Q088"/>
<feature type="transmembrane region" description="Helical" evidence="2">
    <location>
        <begin position="396"/>
        <end position="412"/>
    </location>
</feature>
<feature type="transmembrane region" description="Helical" evidence="2">
    <location>
        <begin position="287"/>
        <end position="307"/>
    </location>
</feature>
<dbReference type="Proteomes" id="UP000319263">
    <property type="component" value="Chromosome"/>
</dbReference>
<evidence type="ECO:0000256" key="1">
    <source>
        <dbReference type="SAM" id="MobiDB-lite"/>
    </source>
</evidence>
<gene>
    <name evidence="3" type="ORF">FOE78_13590</name>
</gene>
<accession>A0A516Q088</accession>
<reference evidence="3 4" key="1">
    <citation type="submission" date="2019-07" db="EMBL/GenBank/DDBJ databases">
        <title>Microlunatus dokdonensis sp. nov. isolated from the rhizospheric soil of the wild plant Elymus tsukushiensis.</title>
        <authorList>
            <person name="Ghim S.-Y."/>
            <person name="Hwang Y.-J."/>
            <person name="Son J.-S."/>
            <person name="Shin J.-H."/>
        </authorList>
    </citation>
    <scope>NUCLEOTIDE SEQUENCE [LARGE SCALE GENOMIC DNA]</scope>
    <source>
        <strain evidence="3 4">KUDC0627</strain>
    </source>
</reference>
<feature type="transmembrane region" description="Helical" evidence="2">
    <location>
        <begin position="418"/>
        <end position="438"/>
    </location>
</feature>
<feature type="region of interest" description="Disordered" evidence="1">
    <location>
        <begin position="444"/>
        <end position="469"/>
    </location>
</feature>
<keyword evidence="2" id="KW-0472">Membrane</keyword>
<name>A0A516Q088_9ACTN</name>
<dbReference type="KEGG" id="mik:FOE78_13590"/>
<evidence type="ECO:0000313" key="3">
    <source>
        <dbReference type="EMBL" id="QDP96802.1"/>
    </source>
</evidence>
<keyword evidence="4" id="KW-1185">Reference proteome</keyword>
<sequence length="469" mass="49617">MVPESPTTDELRSRIAQLEAENRQLRDQGAPPVPPQPSAVRPGPRRGRGWTVLSVCLIVIGCILAPLSVVTVWAKATLVDTDQFVATYAPLAQNRAVQDYVIDQSMVAINNNVDIDQLTKDLIDGIKQLGTGPRANTALDALQGAAARGMESLIQSGVTQFVRSDAFAAAWEDALRISHTQIMATLSDDPNAILKAQQNGTIGIQLGPIIDKIKQALIDKGIGIASRIPSVNKTIPIAQADQISNVQAGYRAVIALGTWLPWVCLLFLVAGVVVARRRVRTLTATGVGFAIAMAVLLLGFVIGRAILKTAVPPSLAPANVTDLMYNTATAAMRSTAVAGLVLGIAVALVAWFAGPFRSSTRIRGAYGSGVDHVRRSAEQRGVSTGKVGVWIYNQRLLIRIVIALAVAAIIILNRPLAVSTIVITGVVAIVVLIILSFVERPPSSVAASAPTPVDIDDDHEPTVSLPPQA</sequence>
<protein>
    <recommendedName>
        <fullName evidence="5">Integral membrane protein</fullName>
    </recommendedName>
</protein>
<organism evidence="3 4">
    <name type="scientific">Microlunatus elymi</name>
    <dbReference type="NCBI Taxonomy" id="2596828"/>
    <lineage>
        <taxon>Bacteria</taxon>
        <taxon>Bacillati</taxon>
        <taxon>Actinomycetota</taxon>
        <taxon>Actinomycetes</taxon>
        <taxon>Propionibacteriales</taxon>
        <taxon>Propionibacteriaceae</taxon>
        <taxon>Microlunatus</taxon>
    </lineage>
</organism>
<dbReference type="EMBL" id="CP041692">
    <property type="protein sequence ID" value="QDP96802.1"/>
    <property type="molecule type" value="Genomic_DNA"/>
</dbReference>